<gene>
    <name evidence="5" type="ORF">Q8F55_000774</name>
</gene>
<dbReference type="InterPro" id="IPR028160">
    <property type="entry name" value="Slx9-like"/>
</dbReference>
<evidence type="ECO:0000256" key="2">
    <source>
        <dbReference type="ARBA" id="ARBA00011022"/>
    </source>
</evidence>
<organism evidence="5 6">
    <name type="scientific">Vanrija albida</name>
    <dbReference type="NCBI Taxonomy" id="181172"/>
    <lineage>
        <taxon>Eukaryota</taxon>
        <taxon>Fungi</taxon>
        <taxon>Dikarya</taxon>
        <taxon>Basidiomycota</taxon>
        <taxon>Agaricomycotina</taxon>
        <taxon>Tremellomycetes</taxon>
        <taxon>Trichosporonales</taxon>
        <taxon>Trichosporonaceae</taxon>
        <taxon>Vanrija</taxon>
    </lineage>
</organism>
<dbReference type="EMBL" id="JBBXJM010000001">
    <property type="protein sequence ID" value="KAL1413025.1"/>
    <property type="molecule type" value="Genomic_DNA"/>
</dbReference>
<evidence type="ECO:0000256" key="1">
    <source>
        <dbReference type="ARBA" id="ARBA00004604"/>
    </source>
</evidence>
<name>A0ABR3QE78_9TREE</name>
<keyword evidence="4" id="KW-0539">Nucleus</keyword>
<dbReference type="Proteomes" id="UP001565368">
    <property type="component" value="Unassembled WGS sequence"/>
</dbReference>
<dbReference type="Pfam" id="PF15341">
    <property type="entry name" value="SLX9"/>
    <property type="match status" value="1"/>
</dbReference>
<proteinExistence type="inferred from homology"/>
<accession>A0ABR3QE78</accession>
<keyword evidence="6" id="KW-1185">Reference proteome</keyword>
<comment type="similarity">
    <text evidence="2">Belongs to the SLX9 family.</text>
</comment>
<evidence type="ECO:0000313" key="5">
    <source>
        <dbReference type="EMBL" id="KAL1413025.1"/>
    </source>
</evidence>
<evidence type="ECO:0000256" key="4">
    <source>
        <dbReference type="ARBA" id="ARBA00023242"/>
    </source>
</evidence>
<protein>
    <recommendedName>
        <fullName evidence="3">Ribosome biogenesis protein SLX9</fullName>
    </recommendedName>
</protein>
<sequence length="228" mass="23506">MPRAERTKATRRHGPAALLSKRAFAAPDANETVLPGSNPSAEIPDLAAKPEPVAKPFHGAVLAGAATPYSKSHARREKRKAAQQLGSGLGSVADALFEAAGEVPVPAAPVPTSRGKKREVVPEVPPQLRKREADGKIGEGSAKTMGERRRRKQITAAAQRIPAVMAHPSFKAAPWATIREHAANSLAAADASASLAQRRDTTGAARAAKAAAYAAGAGSTPGAMQGVE</sequence>
<comment type="subcellular location">
    <subcellularLocation>
        <location evidence="1">Nucleus</location>
        <location evidence="1">Nucleolus</location>
    </subcellularLocation>
</comment>
<reference evidence="5 6" key="1">
    <citation type="submission" date="2023-08" db="EMBL/GenBank/DDBJ databases">
        <title>Annotated Genome Sequence of Vanrija albida AlHP1.</title>
        <authorList>
            <person name="Herzog R."/>
        </authorList>
    </citation>
    <scope>NUCLEOTIDE SEQUENCE [LARGE SCALE GENOMIC DNA]</scope>
    <source>
        <strain evidence="5 6">AlHP1</strain>
    </source>
</reference>
<evidence type="ECO:0000313" key="6">
    <source>
        <dbReference type="Proteomes" id="UP001565368"/>
    </source>
</evidence>
<dbReference type="RefSeq" id="XP_069212969.1">
    <property type="nucleotide sequence ID" value="XM_069349425.1"/>
</dbReference>
<dbReference type="GeneID" id="95981817"/>
<comment type="caution">
    <text evidence="5">The sequence shown here is derived from an EMBL/GenBank/DDBJ whole genome shotgun (WGS) entry which is preliminary data.</text>
</comment>
<evidence type="ECO:0000256" key="3">
    <source>
        <dbReference type="ARBA" id="ARBA00021321"/>
    </source>
</evidence>